<feature type="binding site" evidence="7">
    <location>
        <position position="197"/>
    </location>
    <ligand>
        <name>substrate</name>
    </ligand>
</feature>
<evidence type="ECO:0000256" key="3">
    <source>
        <dbReference type="ARBA" id="ARBA00022723"/>
    </source>
</evidence>
<evidence type="ECO:0000259" key="8">
    <source>
        <dbReference type="Pfam" id="PF00814"/>
    </source>
</evidence>
<proteinExistence type="inferred from homology"/>
<dbReference type="GO" id="GO:0002949">
    <property type="term" value="P:tRNA threonylcarbamoyladenosine modification"/>
    <property type="evidence" value="ECO:0007669"/>
    <property type="project" value="UniProtKB-UniRule"/>
</dbReference>
<feature type="binding site" evidence="7">
    <location>
        <position position="339"/>
    </location>
    <ligand>
        <name>Fe cation</name>
        <dbReference type="ChEBI" id="CHEBI:24875"/>
    </ligand>
</feature>
<dbReference type="InterPro" id="IPR017860">
    <property type="entry name" value="Peptidase_M22_CS"/>
</dbReference>
<comment type="similarity">
    <text evidence="7">Belongs to the KAE1 / TsaD family.</text>
</comment>
<dbReference type="PANTHER" id="PTHR11735:SF6">
    <property type="entry name" value="TRNA N6-ADENOSINE THREONYLCARBAMOYLTRANSFERASE, MITOCHONDRIAL"/>
    <property type="match status" value="1"/>
</dbReference>
<dbReference type="NCBIfam" id="TIGR03723">
    <property type="entry name" value="T6A_TsaD_YgjD"/>
    <property type="match status" value="1"/>
</dbReference>
<dbReference type="AlphaFoldDB" id="A0A7Y0U2G2"/>
<comment type="caution">
    <text evidence="9">The sequence shown here is derived from an EMBL/GenBank/DDBJ whole genome shotgun (WGS) entry which is preliminary data.</text>
</comment>
<feature type="binding site" evidence="7">
    <location>
        <position position="311"/>
    </location>
    <ligand>
        <name>substrate</name>
    </ligand>
</feature>
<keyword evidence="5 7" id="KW-0012">Acyltransferase</keyword>
<dbReference type="GO" id="GO:0005506">
    <property type="term" value="F:iron ion binding"/>
    <property type="evidence" value="ECO:0007669"/>
    <property type="project" value="UniProtKB-UniRule"/>
</dbReference>
<feature type="binding site" evidence="7">
    <location>
        <position position="124"/>
    </location>
    <ligand>
        <name>Fe cation</name>
        <dbReference type="ChEBI" id="CHEBI:24875"/>
    </ligand>
</feature>
<dbReference type="GO" id="GO:0061711">
    <property type="term" value="F:tRNA N(6)-L-threonylcarbamoyladenine synthase activity"/>
    <property type="evidence" value="ECO:0007669"/>
    <property type="project" value="UniProtKB-EC"/>
</dbReference>
<dbReference type="GO" id="GO:0005737">
    <property type="term" value="C:cytoplasm"/>
    <property type="evidence" value="ECO:0007669"/>
    <property type="project" value="UniProtKB-SubCell"/>
</dbReference>
<evidence type="ECO:0000256" key="5">
    <source>
        <dbReference type="ARBA" id="ARBA00023315"/>
    </source>
</evidence>
<evidence type="ECO:0000256" key="1">
    <source>
        <dbReference type="ARBA" id="ARBA00022679"/>
    </source>
</evidence>
<keyword evidence="7" id="KW-0963">Cytoplasm</keyword>
<evidence type="ECO:0000256" key="6">
    <source>
        <dbReference type="ARBA" id="ARBA00048117"/>
    </source>
</evidence>
<evidence type="ECO:0000256" key="2">
    <source>
        <dbReference type="ARBA" id="ARBA00022694"/>
    </source>
</evidence>
<evidence type="ECO:0000256" key="4">
    <source>
        <dbReference type="ARBA" id="ARBA00023004"/>
    </source>
</evidence>
<accession>A0A7Y0U2G2</accession>
<dbReference type="Pfam" id="PF00814">
    <property type="entry name" value="TsaD"/>
    <property type="match status" value="1"/>
</dbReference>
<comment type="cofactor">
    <cofactor evidence="7">
        <name>Fe(2+)</name>
        <dbReference type="ChEBI" id="CHEBI:29033"/>
    </cofactor>
    <text evidence="7">Binds 1 Fe(2+) ion per subunit.</text>
</comment>
<feature type="binding site" evidence="7">
    <location>
        <position position="180"/>
    </location>
    <ligand>
        <name>substrate</name>
    </ligand>
</feature>
<dbReference type="InterPro" id="IPR043129">
    <property type="entry name" value="ATPase_NBD"/>
</dbReference>
<evidence type="ECO:0000313" key="9">
    <source>
        <dbReference type="EMBL" id="NMW65218.1"/>
    </source>
</evidence>
<comment type="subcellular location">
    <subcellularLocation>
        <location evidence="7">Cytoplasm</location>
    </subcellularLocation>
</comment>
<dbReference type="PROSITE" id="PS01016">
    <property type="entry name" value="GLYCOPROTEASE"/>
    <property type="match status" value="1"/>
</dbReference>
<sequence>MIEGVFNGETLTLGIESTCDETGAALVAGKTKLIANVVATSMDQYARYGGIIPEIASRAHLESFLPVVTSALEQAGVKLEDIDRIGVSGGPGLIGSLAVGIAGAKALALALHKPLYGVNHVIGHLAVDQLASEEMLKLPAVGLVVSGGHTNLLYIEDFAAPGGIRELGGTLDDASGEAFDKVGRILGLPYPGGPNVDRMSQQGTLGAIDFPRGLSGAKYAKSHPYDFSFSGLKTAVARYIASLEASPEARSHPEFTEDYQATREGKPWLPVADICKGFSESINDSLVSKTLKALQDTGAKTLVVGGGYSANSRLRSWLAEACPEIGVTLRIPPLKFCTDNGAQIAAITAEITDRLEPSRPDFSPVSALDLTRVMV</sequence>
<dbReference type="InterPro" id="IPR017861">
    <property type="entry name" value="KAE1/TsaD"/>
</dbReference>
<protein>
    <recommendedName>
        <fullName evidence="7">tRNA N6-adenosine threonylcarbamoyltransferase</fullName>
        <ecNumber evidence="7">2.3.1.234</ecNumber>
    </recommendedName>
    <alternativeName>
        <fullName evidence="7">N6-L-threonylcarbamoyladenine synthase</fullName>
        <shortName evidence="7">t(6)A synthase</shortName>
    </alternativeName>
    <alternativeName>
        <fullName evidence="7">t(6)A37 threonylcarbamoyladenosine biosynthesis protein TsaD</fullName>
    </alternativeName>
    <alternativeName>
        <fullName evidence="7">tRNA threonylcarbamoyladenosine biosynthesis protein TsaD</fullName>
    </alternativeName>
</protein>
<evidence type="ECO:0000256" key="7">
    <source>
        <dbReference type="HAMAP-Rule" id="MF_01445"/>
    </source>
</evidence>
<evidence type="ECO:0000313" key="10">
    <source>
        <dbReference type="Proteomes" id="UP000578252"/>
    </source>
</evidence>
<dbReference type="RefSeq" id="WP_169771998.1">
    <property type="nucleotide sequence ID" value="NZ_JABCUR010000005.1"/>
</dbReference>
<keyword evidence="1 7" id="KW-0808">Transferase</keyword>
<keyword evidence="2 7" id="KW-0819">tRNA processing</keyword>
<dbReference type="PANTHER" id="PTHR11735">
    <property type="entry name" value="TRNA N6-ADENOSINE THREONYLCARBAMOYLTRANSFERASE"/>
    <property type="match status" value="1"/>
</dbReference>
<name>A0A7Y0U2G2_9ACTO</name>
<comment type="function">
    <text evidence="7">Required for the formation of a threonylcarbamoyl group on adenosine at position 37 (t(6)A37) in tRNAs that read codons beginning with adenine. Is involved in the transfer of the threonylcarbamoyl moiety of threonylcarbamoyl-AMP (TC-AMP) to the N6 group of A37, together with TsaE and TsaB. TsaD likely plays a direct catalytic role in this reaction.</text>
</comment>
<dbReference type="InterPro" id="IPR000905">
    <property type="entry name" value="Gcp-like_dom"/>
</dbReference>
<feature type="binding site" evidence="7">
    <location>
        <begin position="144"/>
        <end position="148"/>
    </location>
    <ligand>
        <name>substrate</name>
    </ligand>
</feature>
<dbReference type="FunFam" id="3.30.420.40:FF:000012">
    <property type="entry name" value="tRNA N6-adenosine threonylcarbamoyltransferase"/>
    <property type="match status" value="1"/>
</dbReference>
<dbReference type="InterPro" id="IPR022450">
    <property type="entry name" value="TsaD"/>
</dbReference>
<dbReference type="Gene3D" id="3.30.420.40">
    <property type="match status" value="2"/>
</dbReference>
<feature type="binding site" evidence="7">
    <location>
        <position position="193"/>
    </location>
    <ligand>
        <name>substrate</name>
    </ligand>
</feature>
<dbReference type="HAMAP" id="MF_01445">
    <property type="entry name" value="TsaD"/>
    <property type="match status" value="1"/>
</dbReference>
<reference evidence="9 10" key="1">
    <citation type="submission" date="2020-04" db="EMBL/GenBank/DDBJ databases">
        <title>Antimicrobial susceptibility and clonality of vaginal-derived multi-drug resistant Mobiluncus isolates in China.</title>
        <authorList>
            <person name="Zhang X."/>
        </authorList>
    </citation>
    <scope>NUCLEOTIDE SEQUENCE [LARGE SCALE GENOMIC DNA]</scope>
    <source>
        <strain evidence="9 10">13</strain>
    </source>
</reference>
<dbReference type="Proteomes" id="UP000578252">
    <property type="component" value="Unassembled WGS sequence"/>
</dbReference>
<keyword evidence="4 7" id="KW-0408">Iron</keyword>
<dbReference type="EC" id="2.3.1.234" evidence="7"/>
<organism evidence="9 10">
    <name type="scientific">Mobiluncus mulieris</name>
    <dbReference type="NCBI Taxonomy" id="2052"/>
    <lineage>
        <taxon>Bacteria</taxon>
        <taxon>Bacillati</taxon>
        <taxon>Actinomycetota</taxon>
        <taxon>Actinomycetes</taxon>
        <taxon>Actinomycetales</taxon>
        <taxon>Actinomycetaceae</taxon>
        <taxon>Mobiluncus</taxon>
    </lineage>
</organism>
<feature type="binding site" evidence="7">
    <location>
        <position position="120"/>
    </location>
    <ligand>
        <name>Fe cation</name>
        <dbReference type="ChEBI" id="CHEBI:24875"/>
    </ligand>
</feature>
<dbReference type="NCBIfam" id="TIGR00329">
    <property type="entry name" value="gcp_kae1"/>
    <property type="match status" value="1"/>
</dbReference>
<gene>
    <name evidence="7 9" type="primary">tsaD</name>
    <name evidence="9" type="ORF">HHJ78_06680</name>
</gene>
<dbReference type="SUPFAM" id="SSF53067">
    <property type="entry name" value="Actin-like ATPase domain"/>
    <property type="match status" value="1"/>
</dbReference>
<dbReference type="PRINTS" id="PR00789">
    <property type="entry name" value="OSIALOPTASE"/>
</dbReference>
<feature type="domain" description="Gcp-like" evidence="8">
    <location>
        <begin position="32"/>
        <end position="345"/>
    </location>
</feature>
<keyword evidence="3 7" id="KW-0479">Metal-binding</keyword>
<dbReference type="EMBL" id="JABCUR010000005">
    <property type="protein sequence ID" value="NMW65218.1"/>
    <property type="molecule type" value="Genomic_DNA"/>
</dbReference>
<comment type="catalytic activity">
    <reaction evidence="6 7">
        <text>L-threonylcarbamoyladenylate + adenosine(37) in tRNA = N(6)-L-threonylcarbamoyladenosine(37) in tRNA + AMP + H(+)</text>
        <dbReference type="Rhea" id="RHEA:37059"/>
        <dbReference type="Rhea" id="RHEA-COMP:10162"/>
        <dbReference type="Rhea" id="RHEA-COMP:10163"/>
        <dbReference type="ChEBI" id="CHEBI:15378"/>
        <dbReference type="ChEBI" id="CHEBI:73682"/>
        <dbReference type="ChEBI" id="CHEBI:74411"/>
        <dbReference type="ChEBI" id="CHEBI:74418"/>
        <dbReference type="ChEBI" id="CHEBI:456215"/>
        <dbReference type="EC" id="2.3.1.234"/>
    </reaction>
</comment>